<accession>A0ABS2WNZ2</accession>
<evidence type="ECO:0000256" key="8">
    <source>
        <dbReference type="HAMAP-Rule" id="MF_00105"/>
    </source>
</evidence>
<keyword evidence="12" id="KW-0251">Elongation factor</keyword>
<feature type="domain" description="Transcription elongation factor GreA/GreB C-terminal" evidence="10">
    <location>
        <begin position="82"/>
        <end position="154"/>
    </location>
</feature>
<dbReference type="NCBIfam" id="NF001261">
    <property type="entry name" value="PRK00226.1-2"/>
    <property type="match status" value="1"/>
</dbReference>
<dbReference type="NCBIfam" id="NF001264">
    <property type="entry name" value="PRK00226.1-5"/>
    <property type="match status" value="1"/>
</dbReference>
<dbReference type="PANTHER" id="PTHR30437:SF4">
    <property type="entry name" value="TRANSCRIPTION ELONGATION FACTOR GREA"/>
    <property type="match status" value="1"/>
</dbReference>
<reference evidence="13" key="1">
    <citation type="submission" date="2021-02" db="EMBL/GenBank/DDBJ databases">
        <title>Sulfurospirillum tamanensis sp. nov.</title>
        <authorList>
            <person name="Merkel A.Y."/>
        </authorList>
    </citation>
    <scope>NUCLEOTIDE SEQUENCE [LARGE SCALE GENOMIC DNA]</scope>
    <source>
        <strain evidence="13">T05b</strain>
    </source>
</reference>
<comment type="caution">
    <text evidence="12">The sequence shown here is derived from an EMBL/GenBank/DDBJ whole genome shotgun (WGS) entry which is preliminary data.</text>
</comment>
<evidence type="ECO:0000256" key="5">
    <source>
        <dbReference type="ARBA" id="ARBA00023163"/>
    </source>
</evidence>
<dbReference type="SUPFAM" id="SSF54534">
    <property type="entry name" value="FKBP-like"/>
    <property type="match status" value="1"/>
</dbReference>
<name>A0ABS2WNZ2_9BACT</name>
<comment type="similarity">
    <text evidence="1 8 9">Belongs to the GreA/GreB family.</text>
</comment>
<reference evidence="12 13" key="2">
    <citation type="submission" date="2021-02" db="EMBL/GenBank/DDBJ databases">
        <title>Sulfurospirillum tamanensis sp. nov.</title>
        <authorList>
            <person name="Frolova A."/>
            <person name="Merkel A."/>
            <person name="Slobodkin A."/>
        </authorList>
    </citation>
    <scope>NUCLEOTIDE SEQUENCE [LARGE SCALE GENOMIC DNA]</scope>
    <source>
        <strain evidence="12 13">T05b</strain>
    </source>
</reference>
<evidence type="ECO:0000256" key="4">
    <source>
        <dbReference type="ARBA" id="ARBA00023125"/>
    </source>
</evidence>
<dbReference type="NCBIfam" id="TIGR01462">
    <property type="entry name" value="greA"/>
    <property type="match status" value="1"/>
</dbReference>
<evidence type="ECO:0000259" key="10">
    <source>
        <dbReference type="Pfam" id="PF01272"/>
    </source>
</evidence>
<feature type="domain" description="Transcription elongation factor GreA/GreB N-terminal" evidence="11">
    <location>
        <begin position="5"/>
        <end position="74"/>
    </location>
</feature>
<keyword evidence="12" id="KW-0648">Protein biosynthesis</keyword>
<evidence type="ECO:0000256" key="1">
    <source>
        <dbReference type="ARBA" id="ARBA00008213"/>
    </source>
</evidence>
<organism evidence="12 13">
    <name type="scientific">Sulfurospirillum tamanense</name>
    <dbReference type="NCBI Taxonomy" id="2813362"/>
    <lineage>
        <taxon>Bacteria</taxon>
        <taxon>Pseudomonadati</taxon>
        <taxon>Campylobacterota</taxon>
        <taxon>Epsilonproteobacteria</taxon>
        <taxon>Campylobacterales</taxon>
        <taxon>Sulfurospirillaceae</taxon>
        <taxon>Sulfurospirillum</taxon>
    </lineage>
</organism>
<dbReference type="Proteomes" id="UP000703590">
    <property type="component" value="Unassembled WGS sequence"/>
</dbReference>
<dbReference type="RefSeq" id="WP_205457846.1">
    <property type="nucleotide sequence ID" value="NZ_JAFHKK010000002.1"/>
</dbReference>
<dbReference type="Pfam" id="PF01272">
    <property type="entry name" value="GreA_GreB"/>
    <property type="match status" value="1"/>
</dbReference>
<dbReference type="InterPro" id="IPR028624">
    <property type="entry name" value="Tscrpt_elong_fac_GreA/B"/>
</dbReference>
<evidence type="ECO:0000256" key="7">
    <source>
        <dbReference type="ARBA" id="ARBA00030776"/>
    </source>
</evidence>
<dbReference type="NCBIfam" id="NF001263">
    <property type="entry name" value="PRK00226.1-4"/>
    <property type="match status" value="1"/>
</dbReference>
<proteinExistence type="inferred from homology"/>
<dbReference type="InterPro" id="IPR036953">
    <property type="entry name" value="GreA/GreB_C_sf"/>
</dbReference>
<gene>
    <name evidence="8 12" type="primary">greA</name>
    <name evidence="12" type="ORF">JWV37_01305</name>
</gene>
<sequence>MQQEPMTQYGYEKLEAELKDLKQVQRPEIVREIDIARSHGDLKENAEYHAAKEKQAFIESRIHELSNLLSRAKIVDPSQYEHSSIRFGSTFTLENLNTEEEVTYTIVGVTESSLEKGLISVGSPLAKQLMGKKEGDEVVVTLPSGQQEYEVLSVGFVPIVF</sequence>
<evidence type="ECO:0000256" key="9">
    <source>
        <dbReference type="RuleBase" id="RU000556"/>
    </source>
</evidence>
<dbReference type="Pfam" id="PF03449">
    <property type="entry name" value="GreA_GreB_N"/>
    <property type="match status" value="1"/>
</dbReference>
<evidence type="ECO:0000256" key="2">
    <source>
        <dbReference type="ARBA" id="ARBA00013729"/>
    </source>
</evidence>
<reference evidence="12 13" key="3">
    <citation type="submission" date="2021-02" db="EMBL/GenBank/DDBJ databases">
        <authorList>
            <person name="Merkel A.Y."/>
        </authorList>
    </citation>
    <scope>NUCLEOTIDE SEQUENCE [LARGE SCALE GENOMIC DNA]</scope>
    <source>
        <strain evidence="12 13">T05b</strain>
    </source>
</reference>
<keyword evidence="4 8" id="KW-0238">DNA-binding</keyword>
<evidence type="ECO:0000313" key="13">
    <source>
        <dbReference type="Proteomes" id="UP000703590"/>
    </source>
</evidence>
<dbReference type="GO" id="GO:0003746">
    <property type="term" value="F:translation elongation factor activity"/>
    <property type="evidence" value="ECO:0007669"/>
    <property type="project" value="UniProtKB-KW"/>
</dbReference>
<evidence type="ECO:0000256" key="6">
    <source>
        <dbReference type="ARBA" id="ARBA00024916"/>
    </source>
</evidence>
<dbReference type="InterPro" id="IPR006359">
    <property type="entry name" value="Tscrpt_elong_fac_GreA"/>
</dbReference>
<dbReference type="Gene3D" id="3.10.50.30">
    <property type="entry name" value="Transcription elongation factor, GreA/GreB, C-terminal domain"/>
    <property type="match status" value="1"/>
</dbReference>
<dbReference type="PANTHER" id="PTHR30437">
    <property type="entry name" value="TRANSCRIPTION ELONGATION FACTOR GREA"/>
    <property type="match status" value="1"/>
</dbReference>
<evidence type="ECO:0000313" key="12">
    <source>
        <dbReference type="EMBL" id="MBN2963406.1"/>
    </source>
</evidence>
<dbReference type="InterPro" id="IPR036805">
    <property type="entry name" value="Tscrpt_elong_fac_GreA/B_N_sf"/>
</dbReference>
<dbReference type="HAMAP" id="MF_00105">
    <property type="entry name" value="GreA_GreB"/>
    <property type="match status" value="1"/>
</dbReference>
<comment type="function">
    <text evidence="6 8 9">Necessary for efficient RNA polymerase transcription elongation past template-encoded arresting sites. The arresting sites in DNA have the property of trapping a certain fraction of elongating RNA polymerases that pass through, resulting in locked ternary complexes. Cleavage of the nascent transcript by cleavage factors such as GreA or GreB allows the resumption of elongation from the new 3'terminus. GreA releases sequences of 2 to 3 nucleotides.</text>
</comment>
<dbReference type="InterPro" id="IPR023459">
    <property type="entry name" value="Tscrpt_elong_fac_GreA/B_fam"/>
</dbReference>
<keyword evidence="5 8" id="KW-0804">Transcription</keyword>
<keyword evidence="3 8" id="KW-0805">Transcription regulation</keyword>
<evidence type="ECO:0000256" key="3">
    <source>
        <dbReference type="ARBA" id="ARBA00023015"/>
    </source>
</evidence>
<dbReference type="PROSITE" id="PS00829">
    <property type="entry name" value="GREAB_1"/>
    <property type="match status" value="1"/>
</dbReference>
<protein>
    <recommendedName>
        <fullName evidence="2 8">Transcription elongation factor GreA</fullName>
    </recommendedName>
    <alternativeName>
        <fullName evidence="7 8">Transcript cleavage factor GreA</fullName>
    </alternativeName>
</protein>
<dbReference type="InterPro" id="IPR001437">
    <property type="entry name" value="Tscrpt_elong_fac_GreA/B_C"/>
</dbReference>
<dbReference type="EMBL" id="JAFHKK010000002">
    <property type="protein sequence ID" value="MBN2963406.1"/>
    <property type="molecule type" value="Genomic_DNA"/>
</dbReference>
<dbReference type="SUPFAM" id="SSF46557">
    <property type="entry name" value="GreA transcript cleavage protein, N-terminal domain"/>
    <property type="match status" value="1"/>
</dbReference>
<dbReference type="PIRSF" id="PIRSF006092">
    <property type="entry name" value="GreA_GreB"/>
    <property type="match status" value="1"/>
</dbReference>
<dbReference type="InterPro" id="IPR018151">
    <property type="entry name" value="TF_GreA/GreB_CS"/>
</dbReference>
<keyword evidence="13" id="KW-1185">Reference proteome</keyword>
<evidence type="ECO:0000259" key="11">
    <source>
        <dbReference type="Pfam" id="PF03449"/>
    </source>
</evidence>
<dbReference type="Gene3D" id="1.10.287.180">
    <property type="entry name" value="Transcription elongation factor, GreA/GreB, N-terminal domain"/>
    <property type="match status" value="1"/>
</dbReference>
<dbReference type="InterPro" id="IPR022691">
    <property type="entry name" value="Tscrpt_elong_fac_GreA/B_N"/>
</dbReference>